<dbReference type="AlphaFoldDB" id="A0A8H4QMD4"/>
<reference evidence="1 2" key="1">
    <citation type="submission" date="2019-12" db="EMBL/GenBank/DDBJ databases">
        <authorList>
            <person name="Floudas D."/>
            <person name="Bentzer J."/>
            <person name="Ahren D."/>
            <person name="Johansson T."/>
            <person name="Persson P."/>
            <person name="Tunlid A."/>
        </authorList>
    </citation>
    <scope>NUCLEOTIDE SEQUENCE [LARGE SCALE GENOMIC DNA]</scope>
    <source>
        <strain evidence="1 2">CBS 102.39</strain>
    </source>
</reference>
<sequence>MNSSEVGKSNEAGSARLNNDLLCLIFMKNTQLDDPSHNRLLTARSSSQVCQEWRTILLKSPSIWGRLLDLDELEKQPFIWRELLVKRIADSLLWIRGTVTAEMRAYFSQLLEDKWDRIQLLDISDPEQNQNKVELQKQYAPLLKTASSMQIFKLKIAEKFIPIGSSKLNQLSLEGLLFNDHAPYLEELVIDGISWKLQGDMLWLSNLRVMSFEHQDSTPELLQLLSQMPLLEHVRIAEHCDPPFQSDEEETMQLPPLKLPHLISLWLNSHFVSALLPFLERLLPSPKCGLHLDKPDHSTRAFAIIDLEDIHLEKNWDTRTVQAIMQFMESYFQHHPPTSLSIYVGVKGTGITIQDYWRTEECPLFPSTCFSSVFPVCAAKKFYNAAEWSSFEWLPSIDKLEFSMIHEERPTYDFPLTSLLSALSSVTTLCVSAESMLFLMKHRSVFEPTFFPKMYTLKLTYNQNPHHPTADPNRILPAFMFHCVESGTPLSVLDLTFFDSQTGMPNLDFLDDALFNHLIIKWKKDVPGEEPIIQEEKCDPKVLEAFRSRYVPYAPRPATRLTLYDILMARQ</sequence>
<dbReference type="Proteomes" id="UP000521872">
    <property type="component" value="Unassembled WGS sequence"/>
</dbReference>
<dbReference type="EMBL" id="JAACJL010000046">
    <property type="protein sequence ID" value="KAF4612952.1"/>
    <property type="molecule type" value="Genomic_DNA"/>
</dbReference>
<evidence type="ECO:0008006" key="3">
    <source>
        <dbReference type="Google" id="ProtNLM"/>
    </source>
</evidence>
<name>A0A8H4QMD4_9AGAR</name>
<accession>A0A8H4QMD4</accession>
<keyword evidence="2" id="KW-1185">Reference proteome</keyword>
<gene>
    <name evidence="1" type="ORF">D9613_010900</name>
</gene>
<comment type="caution">
    <text evidence="1">The sequence shown here is derived from an EMBL/GenBank/DDBJ whole genome shotgun (WGS) entry which is preliminary data.</text>
</comment>
<proteinExistence type="predicted"/>
<protein>
    <recommendedName>
        <fullName evidence="3">F-box domain-containing protein</fullName>
    </recommendedName>
</protein>
<evidence type="ECO:0000313" key="2">
    <source>
        <dbReference type="Proteomes" id="UP000521872"/>
    </source>
</evidence>
<organism evidence="1 2">
    <name type="scientific">Agrocybe pediades</name>
    <dbReference type="NCBI Taxonomy" id="84607"/>
    <lineage>
        <taxon>Eukaryota</taxon>
        <taxon>Fungi</taxon>
        <taxon>Dikarya</taxon>
        <taxon>Basidiomycota</taxon>
        <taxon>Agaricomycotina</taxon>
        <taxon>Agaricomycetes</taxon>
        <taxon>Agaricomycetidae</taxon>
        <taxon>Agaricales</taxon>
        <taxon>Agaricineae</taxon>
        <taxon>Strophariaceae</taxon>
        <taxon>Agrocybe</taxon>
    </lineage>
</organism>
<evidence type="ECO:0000313" key="1">
    <source>
        <dbReference type="EMBL" id="KAF4612952.1"/>
    </source>
</evidence>